<dbReference type="OrthoDB" id="4806180at2759"/>
<keyword evidence="2" id="KW-1185">Reference proteome</keyword>
<dbReference type="SUPFAM" id="SSF54427">
    <property type="entry name" value="NTF2-like"/>
    <property type="match status" value="1"/>
</dbReference>
<sequence length="150" mass="18257">MTRYDQDAHAVFVEQVSGELRDRPLRATIDSKIRHLFKCFDDENWDGMRAHLSPSVILIDQLDGPEDIYTHTEDIMSWFEEFWHPNQHTAHQLLLVDRGRVTCYVTHFWMNDECFVFIAEQEVYIIDLDDRHQVRRFERRRQERHNLDFH</sequence>
<dbReference type="eggNOG" id="ENOG502RP5W">
    <property type="taxonomic scope" value="Eukaryota"/>
</dbReference>
<proteinExistence type="predicted"/>
<accession>E3QXA0</accession>
<reference evidence="2" key="1">
    <citation type="journal article" date="2012" name="Nat. Genet.">
        <title>Lifestyle transitions in plant pathogenic Colletotrichum fungi deciphered by genome and transcriptome analyses.</title>
        <authorList>
            <person name="O'Connell R.J."/>
            <person name="Thon M.R."/>
            <person name="Hacquard S."/>
            <person name="Amyotte S.G."/>
            <person name="Kleemann J."/>
            <person name="Torres M.F."/>
            <person name="Damm U."/>
            <person name="Buiate E.A."/>
            <person name="Epstein L."/>
            <person name="Alkan N."/>
            <person name="Altmueller J."/>
            <person name="Alvarado-Balderrama L."/>
            <person name="Bauser C.A."/>
            <person name="Becker C."/>
            <person name="Birren B.W."/>
            <person name="Chen Z."/>
            <person name="Choi J."/>
            <person name="Crouch J.A."/>
            <person name="Duvick J.P."/>
            <person name="Farman M.A."/>
            <person name="Gan P."/>
            <person name="Heiman D."/>
            <person name="Henrissat B."/>
            <person name="Howard R.J."/>
            <person name="Kabbage M."/>
            <person name="Koch C."/>
            <person name="Kracher B."/>
            <person name="Kubo Y."/>
            <person name="Law A.D."/>
            <person name="Lebrun M.-H."/>
            <person name="Lee Y.-H."/>
            <person name="Miyara I."/>
            <person name="Moore N."/>
            <person name="Neumann U."/>
            <person name="Nordstroem K."/>
            <person name="Panaccione D.G."/>
            <person name="Panstruga R."/>
            <person name="Place M."/>
            <person name="Proctor R.H."/>
            <person name="Prusky D."/>
            <person name="Rech G."/>
            <person name="Reinhardt R."/>
            <person name="Rollins J.A."/>
            <person name="Rounsley S."/>
            <person name="Schardl C.L."/>
            <person name="Schwartz D.C."/>
            <person name="Shenoy N."/>
            <person name="Shirasu K."/>
            <person name="Sikhakolli U.R."/>
            <person name="Stueber K."/>
            <person name="Sukno S.A."/>
            <person name="Sweigard J.A."/>
            <person name="Takano Y."/>
            <person name="Takahara H."/>
            <person name="Trail F."/>
            <person name="van der Does H.C."/>
            <person name="Voll L.M."/>
            <person name="Will I."/>
            <person name="Young S."/>
            <person name="Zeng Q."/>
            <person name="Zhang J."/>
            <person name="Zhou S."/>
            <person name="Dickman M.B."/>
            <person name="Schulze-Lefert P."/>
            <person name="Ver Loren van Themaat E."/>
            <person name="Ma L.-J."/>
            <person name="Vaillancourt L.J."/>
        </authorList>
    </citation>
    <scope>NUCLEOTIDE SEQUENCE [LARGE SCALE GENOMIC DNA]</scope>
    <source>
        <strain evidence="2">M1.001 / M2 / FGSC 10212</strain>
    </source>
</reference>
<protein>
    <recommendedName>
        <fullName evidence="3">SnoaL-like domain-containing protein</fullName>
    </recommendedName>
</protein>
<dbReference type="AlphaFoldDB" id="E3QXA0"/>
<dbReference type="GeneID" id="24415997"/>
<dbReference type="VEuPathDB" id="FungiDB:GLRG_10632"/>
<name>E3QXA0_COLGM</name>
<evidence type="ECO:0000313" key="2">
    <source>
        <dbReference type="Proteomes" id="UP000008782"/>
    </source>
</evidence>
<gene>
    <name evidence="1" type="ORF">GLRG_10632</name>
</gene>
<evidence type="ECO:0008006" key="3">
    <source>
        <dbReference type="Google" id="ProtNLM"/>
    </source>
</evidence>
<dbReference type="EMBL" id="GG697394">
    <property type="protein sequence ID" value="EFQ35488.1"/>
    <property type="molecule type" value="Genomic_DNA"/>
</dbReference>
<dbReference type="Proteomes" id="UP000008782">
    <property type="component" value="Unassembled WGS sequence"/>
</dbReference>
<evidence type="ECO:0000313" key="1">
    <source>
        <dbReference type="EMBL" id="EFQ35488.1"/>
    </source>
</evidence>
<organism evidence="2">
    <name type="scientific">Colletotrichum graminicola (strain M1.001 / M2 / FGSC 10212)</name>
    <name type="common">Maize anthracnose fungus</name>
    <name type="synonym">Glomerella graminicola</name>
    <dbReference type="NCBI Taxonomy" id="645133"/>
    <lineage>
        <taxon>Eukaryota</taxon>
        <taxon>Fungi</taxon>
        <taxon>Dikarya</taxon>
        <taxon>Ascomycota</taxon>
        <taxon>Pezizomycotina</taxon>
        <taxon>Sordariomycetes</taxon>
        <taxon>Hypocreomycetidae</taxon>
        <taxon>Glomerellales</taxon>
        <taxon>Glomerellaceae</taxon>
        <taxon>Colletotrichum</taxon>
        <taxon>Colletotrichum graminicola species complex</taxon>
    </lineage>
</organism>
<dbReference type="InterPro" id="IPR032710">
    <property type="entry name" value="NTF2-like_dom_sf"/>
</dbReference>
<dbReference type="HOGENOM" id="CLU_124529_0_0_1"/>
<dbReference type="RefSeq" id="XP_008099508.1">
    <property type="nucleotide sequence ID" value="XM_008101317.1"/>
</dbReference>